<protein>
    <submittedName>
        <fullName evidence="5">PfkB family carbohydrate kinase</fullName>
    </submittedName>
</protein>
<organism evidence="5 6">
    <name type="scientific">Enterococcus lemanii</name>
    <dbReference type="NCBI Taxonomy" id="1159752"/>
    <lineage>
        <taxon>Bacteria</taxon>
        <taxon>Bacillati</taxon>
        <taxon>Bacillota</taxon>
        <taxon>Bacilli</taxon>
        <taxon>Lactobacillales</taxon>
        <taxon>Enterococcaceae</taxon>
        <taxon>Enterococcus</taxon>
    </lineage>
</organism>
<dbReference type="SUPFAM" id="SSF53613">
    <property type="entry name" value="Ribokinase-like"/>
    <property type="match status" value="1"/>
</dbReference>
<dbReference type="GO" id="GO:0016301">
    <property type="term" value="F:kinase activity"/>
    <property type="evidence" value="ECO:0007669"/>
    <property type="project" value="UniProtKB-KW"/>
</dbReference>
<proteinExistence type="inferred from homology"/>
<dbReference type="InterPro" id="IPR029056">
    <property type="entry name" value="Ribokinase-like"/>
</dbReference>
<dbReference type="EMBL" id="JBHSGS010000008">
    <property type="protein sequence ID" value="MFC4718427.1"/>
    <property type="molecule type" value="Genomic_DNA"/>
</dbReference>
<evidence type="ECO:0000313" key="5">
    <source>
        <dbReference type="EMBL" id="MFC4718427.1"/>
    </source>
</evidence>
<keyword evidence="3 5" id="KW-0418">Kinase</keyword>
<dbReference type="InterPro" id="IPR052700">
    <property type="entry name" value="Carb_kinase_PfkB-like"/>
</dbReference>
<name>A0ABV9MR13_9ENTE</name>
<accession>A0ABV9MR13</accession>
<dbReference type="Proteomes" id="UP001595969">
    <property type="component" value="Unassembled WGS sequence"/>
</dbReference>
<sequence length="337" mass="36971">MSKVLTLGELLLRYSTNQGEQLSQASSLNLHYGGSEANVAIGLSSFGHEVKLLSKLPDNAIGQGAIYQLKRFGVNTNDIHFAEGRMGSYFVETGAGPRATSVVYDRKYSAFSFVEANEWDYDTIFDQVSLFHVSGITPALSPALAQLTIDFVKAAKSRGVLVSFDSNYRGKLWSLAEASAVFAKILPYVDYCSMGTLDALNILGIEAADSAYSEEEALAYYYQKMQEKYPNIEVFYSTRREVVSSDENYLTGTLWMDQTYYTSKKYHIPYIVDRIGGGDAFSAGVLHGLLKGQDAQEIIDFATGNTVLKHTVAGDALGLSEKEVAAFVQSDSSKISR</sequence>
<dbReference type="RefSeq" id="WP_204654597.1">
    <property type="nucleotide sequence ID" value="NZ_JAFBFD010000032.1"/>
</dbReference>
<reference evidence="6" key="1">
    <citation type="journal article" date="2019" name="Int. J. Syst. Evol. Microbiol.">
        <title>The Global Catalogue of Microorganisms (GCM) 10K type strain sequencing project: providing services to taxonomists for standard genome sequencing and annotation.</title>
        <authorList>
            <consortium name="The Broad Institute Genomics Platform"/>
            <consortium name="The Broad Institute Genome Sequencing Center for Infectious Disease"/>
            <person name="Wu L."/>
            <person name="Ma J."/>
        </authorList>
    </citation>
    <scope>NUCLEOTIDE SEQUENCE [LARGE SCALE GENOMIC DNA]</scope>
    <source>
        <strain evidence="6">CGMCC 1.19032</strain>
    </source>
</reference>
<evidence type="ECO:0000256" key="1">
    <source>
        <dbReference type="ARBA" id="ARBA00010688"/>
    </source>
</evidence>
<dbReference type="InterPro" id="IPR011611">
    <property type="entry name" value="PfkB_dom"/>
</dbReference>
<keyword evidence="6" id="KW-1185">Reference proteome</keyword>
<comment type="similarity">
    <text evidence="1">Belongs to the carbohydrate kinase PfkB family.</text>
</comment>
<evidence type="ECO:0000259" key="4">
    <source>
        <dbReference type="Pfam" id="PF00294"/>
    </source>
</evidence>
<dbReference type="PANTHER" id="PTHR43320:SF2">
    <property type="entry name" value="2-DEHYDRO-3-DEOXYGLUCONOKINASE_2-DEHYDRO-3-DEOXYGALACTONOKINASE"/>
    <property type="match status" value="1"/>
</dbReference>
<comment type="caution">
    <text evidence="5">The sequence shown here is derived from an EMBL/GenBank/DDBJ whole genome shotgun (WGS) entry which is preliminary data.</text>
</comment>
<dbReference type="CDD" id="cd01166">
    <property type="entry name" value="KdgK"/>
    <property type="match status" value="1"/>
</dbReference>
<dbReference type="Pfam" id="PF00294">
    <property type="entry name" value="PfkB"/>
    <property type="match status" value="1"/>
</dbReference>
<keyword evidence="2" id="KW-0808">Transferase</keyword>
<dbReference type="PANTHER" id="PTHR43320">
    <property type="entry name" value="SUGAR KINASE"/>
    <property type="match status" value="1"/>
</dbReference>
<gene>
    <name evidence="5" type="ORF">ACFO5I_01525</name>
</gene>
<evidence type="ECO:0000256" key="3">
    <source>
        <dbReference type="ARBA" id="ARBA00022777"/>
    </source>
</evidence>
<evidence type="ECO:0000313" key="6">
    <source>
        <dbReference type="Proteomes" id="UP001595969"/>
    </source>
</evidence>
<evidence type="ECO:0000256" key="2">
    <source>
        <dbReference type="ARBA" id="ARBA00022679"/>
    </source>
</evidence>
<feature type="domain" description="Carbohydrate kinase PfkB" evidence="4">
    <location>
        <begin position="1"/>
        <end position="303"/>
    </location>
</feature>
<dbReference type="Gene3D" id="3.40.1190.20">
    <property type="match status" value="1"/>
</dbReference>